<evidence type="ECO:0000313" key="9">
    <source>
        <dbReference type="EMBL" id="ALJ60435.1"/>
    </source>
</evidence>
<reference evidence="9 10" key="1">
    <citation type="journal article" date="2015" name="Science">
        <title>Genetic determinants of in vivo fitness and diet responsiveness in multiple human gut Bacteroides.</title>
        <authorList>
            <person name="Wu M."/>
            <person name="McNulty N.P."/>
            <person name="Rodionov D.A."/>
            <person name="Khoroshkin M.S."/>
            <person name="Griffin N.W."/>
            <person name="Cheng J."/>
            <person name="Latreille P."/>
            <person name="Kerstetter R.A."/>
            <person name="Terrapon N."/>
            <person name="Henrissat B."/>
            <person name="Osterman A.L."/>
            <person name="Gordon J.I."/>
        </authorList>
    </citation>
    <scope>NUCLEOTIDE SEQUENCE [LARGE SCALE GENOMIC DNA]</scope>
    <source>
        <strain evidence="9 10">WH2</strain>
    </source>
</reference>
<protein>
    <recommendedName>
        <fullName evidence="2">histidine kinase</fullName>
        <ecNumber evidence="2">2.7.13.3</ecNumber>
    </recommendedName>
</protein>
<dbReference type="EMBL" id="CP012801">
    <property type="protein sequence ID" value="ALJ60435.1"/>
    <property type="molecule type" value="Genomic_DNA"/>
</dbReference>
<dbReference type="Pfam" id="PF02518">
    <property type="entry name" value="HATPase_c"/>
    <property type="match status" value="1"/>
</dbReference>
<dbReference type="InterPro" id="IPR036097">
    <property type="entry name" value="HisK_dim/P_sf"/>
</dbReference>
<dbReference type="CDD" id="cd00075">
    <property type="entry name" value="HATPase"/>
    <property type="match status" value="1"/>
</dbReference>
<sequence length="405" mass="46051">MKKSYYILLTITATAAVLYLLGNWVGRSFGLNRQQVIRNIHEAYGRATDAFEAGQTKDLAAFFRNELDEVDLKRIKFRLDTVPLYGDSIVLKQDLRYFSDYRKLLEQHYTFVCPVNDAQGVHAYIQNLRAGFIGKLLYMFFGTIVALGLLLFAIRKQVDIIRRQDELARMREDFSSAMVHDMKNPISSILIGLKVLRSGKVDSKPEKKEKHFDILEAEAQHLLALANKVLTISKLEHGQLLLDKNWIQLRPMVDELVHTFTAKAEKSITFQVDLQAEGAYADEEYLKEALSNLVDNAVKYSKDTIDIQITSCLSGQYIQIRVRDNGIGIPLAAQRIVFDKFERVITRNEDEKKKVSGFGLGLNYVMNVAREHGGYVSVESIEGKYSEFTVSLPLPAENEEANPED</sequence>
<dbReference type="InterPro" id="IPR036890">
    <property type="entry name" value="HATPase_C_sf"/>
</dbReference>
<evidence type="ECO:0000259" key="8">
    <source>
        <dbReference type="PROSITE" id="PS50109"/>
    </source>
</evidence>
<evidence type="ECO:0000256" key="5">
    <source>
        <dbReference type="ARBA" id="ARBA00022777"/>
    </source>
</evidence>
<dbReference type="PROSITE" id="PS50109">
    <property type="entry name" value="HIS_KIN"/>
    <property type="match status" value="1"/>
</dbReference>
<dbReference type="SUPFAM" id="SSF47384">
    <property type="entry name" value="Homodimeric domain of signal transducing histidine kinase"/>
    <property type="match status" value="1"/>
</dbReference>
<feature type="transmembrane region" description="Helical" evidence="7">
    <location>
        <begin position="6"/>
        <end position="25"/>
    </location>
</feature>
<dbReference type="InterPro" id="IPR005467">
    <property type="entry name" value="His_kinase_dom"/>
</dbReference>
<organism evidence="9 10">
    <name type="scientific">Bacteroides cellulosilyticus</name>
    <dbReference type="NCBI Taxonomy" id="246787"/>
    <lineage>
        <taxon>Bacteria</taxon>
        <taxon>Pseudomonadati</taxon>
        <taxon>Bacteroidota</taxon>
        <taxon>Bacteroidia</taxon>
        <taxon>Bacteroidales</taxon>
        <taxon>Bacteroidaceae</taxon>
        <taxon>Bacteroides</taxon>
    </lineage>
</organism>
<dbReference type="PANTHER" id="PTHR43711:SF26">
    <property type="entry name" value="SENSOR HISTIDINE KINASE RCSC"/>
    <property type="match status" value="1"/>
</dbReference>
<gene>
    <name evidence="9" type="primary">senX3_2</name>
    <name evidence="9" type="ORF">BcellWH2_03198</name>
</gene>
<dbReference type="EC" id="2.7.13.3" evidence="2"/>
<comment type="catalytic activity">
    <reaction evidence="1">
        <text>ATP + protein L-histidine = ADP + protein N-phospho-L-histidine.</text>
        <dbReference type="EC" id="2.7.13.3"/>
    </reaction>
</comment>
<keyword evidence="4 9" id="KW-0808">Transferase</keyword>
<dbReference type="PRINTS" id="PR00344">
    <property type="entry name" value="BCTRLSENSOR"/>
</dbReference>
<keyword evidence="5 9" id="KW-0418">Kinase</keyword>
<dbReference type="GO" id="GO:0000155">
    <property type="term" value="F:phosphorelay sensor kinase activity"/>
    <property type="evidence" value="ECO:0007669"/>
    <property type="project" value="InterPro"/>
</dbReference>
<dbReference type="PANTHER" id="PTHR43711">
    <property type="entry name" value="TWO-COMPONENT HISTIDINE KINASE"/>
    <property type="match status" value="1"/>
</dbReference>
<feature type="transmembrane region" description="Helical" evidence="7">
    <location>
        <begin position="136"/>
        <end position="154"/>
    </location>
</feature>
<keyword evidence="7" id="KW-0472">Membrane</keyword>
<evidence type="ECO:0000256" key="4">
    <source>
        <dbReference type="ARBA" id="ARBA00022679"/>
    </source>
</evidence>
<dbReference type="SMART" id="SM00387">
    <property type="entry name" value="HATPase_c"/>
    <property type="match status" value="1"/>
</dbReference>
<name>A0A0N7IFK2_9BACE</name>
<dbReference type="CDD" id="cd00082">
    <property type="entry name" value="HisKA"/>
    <property type="match status" value="1"/>
</dbReference>
<keyword evidence="6" id="KW-0902">Two-component regulatory system</keyword>
<evidence type="ECO:0000256" key="2">
    <source>
        <dbReference type="ARBA" id="ARBA00012438"/>
    </source>
</evidence>
<evidence type="ECO:0000256" key="3">
    <source>
        <dbReference type="ARBA" id="ARBA00022553"/>
    </source>
</evidence>
<dbReference type="Gene3D" id="3.30.565.10">
    <property type="entry name" value="Histidine kinase-like ATPase, C-terminal domain"/>
    <property type="match status" value="1"/>
</dbReference>
<evidence type="ECO:0000256" key="7">
    <source>
        <dbReference type="SAM" id="Phobius"/>
    </source>
</evidence>
<evidence type="ECO:0000256" key="6">
    <source>
        <dbReference type="ARBA" id="ARBA00023012"/>
    </source>
</evidence>
<keyword evidence="7" id="KW-1133">Transmembrane helix</keyword>
<dbReference type="SUPFAM" id="SSF55874">
    <property type="entry name" value="ATPase domain of HSP90 chaperone/DNA topoisomerase II/histidine kinase"/>
    <property type="match status" value="1"/>
</dbReference>
<accession>A0A0N7IFK2</accession>
<evidence type="ECO:0000313" key="10">
    <source>
        <dbReference type="Proteomes" id="UP000061809"/>
    </source>
</evidence>
<dbReference type="InterPro" id="IPR004358">
    <property type="entry name" value="Sig_transdc_His_kin-like_C"/>
</dbReference>
<keyword evidence="7" id="KW-0812">Transmembrane</keyword>
<dbReference type="KEGG" id="bcel:BcellWH2_03198"/>
<dbReference type="AlphaFoldDB" id="A0A0N7IFK2"/>
<dbReference type="SMART" id="SM00388">
    <property type="entry name" value="HisKA"/>
    <property type="match status" value="1"/>
</dbReference>
<dbReference type="RefSeq" id="WP_026367137.1">
    <property type="nucleotide sequence ID" value="NZ_CP012801.1"/>
</dbReference>
<keyword evidence="3" id="KW-0597">Phosphoprotein</keyword>
<dbReference type="InterPro" id="IPR050736">
    <property type="entry name" value="Sensor_HK_Regulatory"/>
</dbReference>
<evidence type="ECO:0000256" key="1">
    <source>
        <dbReference type="ARBA" id="ARBA00000085"/>
    </source>
</evidence>
<dbReference type="Proteomes" id="UP000061809">
    <property type="component" value="Chromosome"/>
</dbReference>
<feature type="domain" description="Histidine kinase" evidence="8">
    <location>
        <begin position="177"/>
        <end position="396"/>
    </location>
</feature>
<dbReference type="Pfam" id="PF00512">
    <property type="entry name" value="HisKA"/>
    <property type="match status" value="1"/>
</dbReference>
<dbReference type="PATRIC" id="fig|246787.4.peg.3313"/>
<dbReference type="Gene3D" id="1.10.287.130">
    <property type="match status" value="1"/>
</dbReference>
<proteinExistence type="predicted"/>
<dbReference type="InterPro" id="IPR003661">
    <property type="entry name" value="HisK_dim/P_dom"/>
</dbReference>
<dbReference type="InterPro" id="IPR003594">
    <property type="entry name" value="HATPase_dom"/>
</dbReference>